<dbReference type="GO" id="GO:0005886">
    <property type="term" value="C:plasma membrane"/>
    <property type="evidence" value="ECO:0007669"/>
    <property type="project" value="TreeGrafter"/>
</dbReference>
<dbReference type="GO" id="GO:0051301">
    <property type="term" value="P:cell division"/>
    <property type="evidence" value="ECO:0007669"/>
    <property type="project" value="InterPro"/>
</dbReference>
<dbReference type="InterPro" id="IPR011923">
    <property type="entry name" value="RodA/MrdB"/>
</dbReference>
<evidence type="ECO:0000313" key="7">
    <source>
        <dbReference type="EMBL" id="RLJ71096.1"/>
    </source>
</evidence>
<dbReference type="AlphaFoldDB" id="A0A497XQ21"/>
<gene>
    <name evidence="7" type="ORF">BCF55_1388</name>
</gene>
<dbReference type="EMBL" id="RCCJ01000001">
    <property type="protein sequence ID" value="RLJ71096.1"/>
    <property type="molecule type" value="Genomic_DNA"/>
</dbReference>
<evidence type="ECO:0000256" key="3">
    <source>
        <dbReference type="ARBA" id="ARBA00022960"/>
    </source>
</evidence>
<evidence type="ECO:0000256" key="6">
    <source>
        <dbReference type="SAM" id="Phobius"/>
    </source>
</evidence>
<name>A0A497XQ21_9AQUI</name>
<dbReference type="PANTHER" id="PTHR30474">
    <property type="entry name" value="CELL CYCLE PROTEIN"/>
    <property type="match status" value="1"/>
</dbReference>
<evidence type="ECO:0000256" key="1">
    <source>
        <dbReference type="ARBA" id="ARBA00004141"/>
    </source>
</evidence>
<keyword evidence="8" id="KW-1185">Reference proteome</keyword>
<keyword evidence="4 6" id="KW-1133">Transmembrane helix</keyword>
<organism evidence="7 8">
    <name type="scientific">Hydrogenivirga caldilitoris</name>
    <dbReference type="NCBI Taxonomy" id="246264"/>
    <lineage>
        <taxon>Bacteria</taxon>
        <taxon>Pseudomonadati</taxon>
        <taxon>Aquificota</taxon>
        <taxon>Aquificia</taxon>
        <taxon>Aquificales</taxon>
        <taxon>Aquificaceae</taxon>
        <taxon>Hydrogenivirga</taxon>
    </lineage>
</organism>
<dbReference type="GO" id="GO:0032153">
    <property type="term" value="C:cell division site"/>
    <property type="evidence" value="ECO:0007669"/>
    <property type="project" value="TreeGrafter"/>
</dbReference>
<comment type="caution">
    <text evidence="7">The sequence shown here is derived from an EMBL/GenBank/DDBJ whole genome shotgun (WGS) entry which is preliminary data.</text>
</comment>
<dbReference type="Pfam" id="PF01098">
    <property type="entry name" value="FTSW_RODA_SPOVE"/>
    <property type="match status" value="1"/>
</dbReference>
<feature type="transmembrane region" description="Helical" evidence="6">
    <location>
        <begin position="101"/>
        <end position="123"/>
    </location>
</feature>
<dbReference type="NCBIfam" id="TIGR02210">
    <property type="entry name" value="rodA_shape"/>
    <property type="match status" value="1"/>
</dbReference>
<feature type="transmembrane region" description="Helical" evidence="6">
    <location>
        <begin position="298"/>
        <end position="326"/>
    </location>
</feature>
<reference evidence="7 8" key="1">
    <citation type="submission" date="2018-10" db="EMBL/GenBank/DDBJ databases">
        <title>Genomic Encyclopedia of Archaeal and Bacterial Type Strains, Phase II (KMG-II): from individual species to whole genera.</title>
        <authorList>
            <person name="Goeker M."/>
        </authorList>
    </citation>
    <scope>NUCLEOTIDE SEQUENCE [LARGE SCALE GENOMIC DNA]</scope>
    <source>
        <strain evidence="7 8">DSM 16510</strain>
    </source>
</reference>
<keyword evidence="2 6" id="KW-0812">Transmembrane</keyword>
<dbReference type="Proteomes" id="UP000267841">
    <property type="component" value="Unassembled WGS sequence"/>
</dbReference>
<feature type="transmembrane region" description="Helical" evidence="6">
    <location>
        <begin position="332"/>
        <end position="354"/>
    </location>
</feature>
<feature type="transmembrane region" description="Helical" evidence="6">
    <location>
        <begin position="40"/>
        <end position="60"/>
    </location>
</feature>
<protein>
    <submittedName>
        <fullName evidence="7">Rod shape determining protein RodA</fullName>
    </submittedName>
</protein>
<dbReference type="GO" id="GO:0015648">
    <property type="term" value="F:lipid-linked peptidoglycan transporter activity"/>
    <property type="evidence" value="ECO:0007669"/>
    <property type="project" value="TreeGrafter"/>
</dbReference>
<evidence type="ECO:0000256" key="4">
    <source>
        <dbReference type="ARBA" id="ARBA00022989"/>
    </source>
</evidence>
<proteinExistence type="predicted"/>
<evidence type="ECO:0000256" key="5">
    <source>
        <dbReference type="ARBA" id="ARBA00023136"/>
    </source>
</evidence>
<evidence type="ECO:0000313" key="8">
    <source>
        <dbReference type="Proteomes" id="UP000267841"/>
    </source>
</evidence>
<keyword evidence="5 6" id="KW-0472">Membrane</keyword>
<dbReference type="GO" id="GO:0008360">
    <property type="term" value="P:regulation of cell shape"/>
    <property type="evidence" value="ECO:0007669"/>
    <property type="project" value="UniProtKB-KW"/>
</dbReference>
<dbReference type="PANTHER" id="PTHR30474:SF1">
    <property type="entry name" value="PEPTIDOGLYCAN GLYCOSYLTRANSFERASE MRDB"/>
    <property type="match status" value="1"/>
</dbReference>
<feature type="transmembrane region" description="Helical" evidence="6">
    <location>
        <begin position="72"/>
        <end position="89"/>
    </location>
</feature>
<comment type="subcellular location">
    <subcellularLocation>
        <location evidence="1">Membrane</location>
        <topology evidence="1">Multi-pass membrane protein</topology>
    </subcellularLocation>
</comment>
<dbReference type="RefSeq" id="WP_121011932.1">
    <property type="nucleotide sequence ID" value="NZ_RCCJ01000001.1"/>
</dbReference>
<dbReference type="OrthoDB" id="9812661at2"/>
<feature type="transmembrane region" description="Helical" evidence="6">
    <location>
        <begin position="12"/>
        <end position="34"/>
    </location>
</feature>
<feature type="transmembrane region" description="Helical" evidence="6">
    <location>
        <begin position="266"/>
        <end position="286"/>
    </location>
</feature>
<feature type="transmembrane region" description="Helical" evidence="6">
    <location>
        <begin position="178"/>
        <end position="197"/>
    </location>
</feature>
<feature type="transmembrane region" description="Helical" evidence="6">
    <location>
        <begin position="135"/>
        <end position="150"/>
    </location>
</feature>
<feature type="transmembrane region" description="Helical" evidence="6">
    <location>
        <begin position="156"/>
        <end position="171"/>
    </location>
</feature>
<dbReference type="InterPro" id="IPR001182">
    <property type="entry name" value="FtsW/RodA"/>
</dbReference>
<accession>A0A497XQ21</accession>
<sequence length="371" mass="41892">MRFLGEFRGLDWVLLLLLAGIQLFGIVGVLSASYSEGMPILFKKHLLYVALSWLIIFLLSREKFRNILDLSLYIYLFNLFLLVLVLIMGREVYGAKRWLNLGFINIQPSEFMKLSLILLTAYVLPHIRRLRDRKVLLLVFVFSIPAVVTLKQPDLGTAATYFVPLMVMLFVKGVRIRYFILAGLTLLITSPLIWNLLKDYQKKRILAVIDPYSDYLGSGYQLIQSVIAIGSGGITGKGVLKGTQSQLMFLPEAHTDFIFSVIGEELGFMGTSLFVLLVFFFLLRIFSYLRIAITSSEVLFIAGVFSLFFFQYSVNILMTLGLFPVVGIPLPFVSFGGSSMLTFSIMIGILMSIYRELTGVVPVLAKEVNYE</sequence>
<evidence type="ECO:0000256" key="2">
    <source>
        <dbReference type="ARBA" id="ARBA00022692"/>
    </source>
</evidence>
<keyword evidence="3" id="KW-0133">Cell shape</keyword>